<feature type="region of interest" description="Disordered" evidence="16">
    <location>
        <begin position="637"/>
        <end position="676"/>
    </location>
</feature>
<accession>A0A2A4K3Q6</accession>
<evidence type="ECO:0000256" key="3">
    <source>
        <dbReference type="ARBA" id="ARBA00004906"/>
    </source>
</evidence>
<gene>
    <name evidence="19" type="ORF">B5V51_3829</name>
</gene>
<keyword evidence="12" id="KW-0802">TPR repeat</keyword>
<evidence type="ECO:0000256" key="14">
    <source>
        <dbReference type="ARBA" id="ARBA00023242"/>
    </source>
</evidence>
<dbReference type="PANTHER" id="PTHR12830">
    <property type="entry name" value="ANAPHASE-PROMOTING COMPLEX SUBUNIT 5"/>
    <property type="match status" value="1"/>
</dbReference>
<feature type="compositionally biased region" description="Pro residues" evidence="16">
    <location>
        <begin position="382"/>
        <end position="399"/>
    </location>
</feature>
<dbReference type="GO" id="GO:0051301">
    <property type="term" value="P:cell division"/>
    <property type="evidence" value="ECO:0007669"/>
    <property type="project" value="UniProtKB-KW"/>
</dbReference>
<evidence type="ECO:0000256" key="6">
    <source>
        <dbReference type="ARBA" id="ARBA00022490"/>
    </source>
</evidence>
<evidence type="ECO:0000256" key="11">
    <source>
        <dbReference type="ARBA" id="ARBA00022786"/>
    </source>
</evidence>
<dbReference type="InterPro" id="IPR026000">
    <property type="entry name" value="Apc5_dom"/>
</dbReference>
<dbReference type="STRING" id="7102.A0A2A4K3Q6"/>
<evidence type="ECO:0000313" key="19">
    <source>
        <dbReference type="EMBL" id="PCG78524.1"/>
    </source>
</evidence>
<feature type="domain" description="Anaphase-promoting complex subunit 5" evidence="17">
    <location>
        <begin position="716"/>
        <end position="812"/>
    </location>
</feature>
<keyword evidence="10" id="KW-0498">Mitosis</keyword>
<keyword evidence="7" id="KW-0597">Phosphoprotein</keyword>
<keyword evidence="14" id="KW-0539">Nucleus</keyword>
<keyword evidence="15" id="KW-0131">Cell cycle</keyword>
<evidence type="ECO:0000256" key="7">
    <source>
        <dbReference type="ARBA" id="ARBA00022553"/>
    </source>
</evidence>
<comment type="pathway">
    <text evidence="3">Protein modification; protein ubiquitination.</text>
</comment>
<proteinExistence type="inferred from homology"/>
<evidence type="ECO:0000256" key="12">
    <source>
        <dbReference type="ARBA" id="ARBA00022803"/>
    </source>
</evidence>
<keyword evidence="9" id="KW-0677">Repeat</keyword>
<comment type="caution">
    <text evidence="19">The sequence shown here is derived from an EMBL/GenBank/DDBJ whole genome shotgun (WGS) entry which is preliminary data.</text>
</comment>
<feature type="region of interest" description="Disordered" evidence="16">
    <location>
        <begin position="528"/>
        <end position="596"/>
    </location>
</feature>
<comment type="subcellular location">
    <subcellularLocation>
        <location evidence="2">Cytoplasm</location>
        <location evidence="2">Cytoskeleton</location>
        <location evidence="2">Spindle</location>
    </subcellularLocation>
    <subcellularLocation>
        <location evidence="1">Nucleus</location>
    </subcellularLocation>
</comment>
<evidence type="ECO:0000259" key="18">
    <source>
        <dbReference type="Pfam" id="PF21371"/>
    </source>
</evidence>
<feature type="domain" description="Anaphase-promoting complex subunit 5" evidence="17">
    <location>
        <begin position="272"/>
        <end position="363"/>
    </location>
</feature>
<keyword evidence="11" id="KW-0833">Ubl conjugation pathway</keyword>
<organism evidence="19">
    <name type="scientific">Heliothis virescens</name>
    <name type="common">Tobacco budworm moth</name>
    <dbReference type="NCBI Taxonomy" id="7102"/>
    <lineage>
        <taxon>Eukaryota</taxon>
        <taxon>Metazoa</taxon>
        <taxon>Ecdysozoa</taxon>
        <taxon>Arthropoda</taxon>
        <taxon>Hexapoda</taxon>
        <taxon>Insecta</taxon>
        <taxon>Pterygota</taxon>
        <taxon>Neoptera</taxon>
        <taxon>Endopterygota</taxon>
        <taxon>Lepidoptera</taxon>
        <taxon>Glossata</taxon>
        <taxon>Ditrysia</taxon>
        <taxon>Noctuoidea</taxon>
        <taxon>Noctuidae</taxon>
        <taxon>Heliothinae</taxon>
        <taxon>Heliothis</taxon>
    </lineage>
</organism>
<evidence type="ECO:0000256" key="15">
    <source>
        <dbReference type="ARBA" id="ARBA00023306"/>
    </source>
</evidence>
<dbReference type="GO" id="GO:0045842">
    <property type="term" value="P:positive regulation of mitotic metaphase/anaphase transition"/>
    <property type="evidence" value="ECO:0007669"/>
    <property type="project" value="TreeGrafter"/>
</dbReference>
<keyword evidence="8" id="KW-0132">Cell division</keyword>
<dbReference type="Pfam" id="PF21371">
    <property type="entry name" value="Apc5_N"/>
    <property type="match status" value="1"/>
</dbReference>
<feature type="domain" description="Anaphase-promoting complex subunit 5 N-terminal" evidence="18">
    <location>
        <begin position="23"/>
        <end position="170"/>
    </location>
</feature>
<evidence type="ECO:0000256" key="5">
    <source>
        <dbReference type="ARBA" id="ARBA00016066"/>
    </source>
</evidence>
<dbReference type="Pfam" id="PF12862">
    <property type="entry name" value="ANAPC5"/>
    <property type="match status" value="2"/>
</dbReference>
<reference evidence="19" key="1">
    <citation type="submission" date="2017-09" db="EMBL/GenBank/DDBJ databases">
        <title>Contemporary evolution of a Lepidopteran species, Heliothis virescens, in response to modern agricultural practices.</title>
        <authorList>
            <person name="Fritz M.L."/>
            <person name="Deyonke A.M."/>
            <person name="Papanicolaou A."/>
            <person name="Micinski S."/>
            <person name="Westbrook J."/>
            <person name="Gould F."/>
        </authorList>
    </citation>
    <scope>NUCLEOTIDE SEQUENCE [LARGE SCALE GENOMIC DNA]</scope>
    <source>
        <strain evidence="19">HvINT-</strain>
        <tissue evidence="19">Whole body</tissue>
    </source>
</reference>
<name>A0A2A4K3Q6_HELVI</name>
<dbReference type="EMBL" id="NWSH01000193">
    <property type="protein sequence ID" value="PCG78524.1"/>
    <property type="molecule type" value="Genomic_DNA"/>
</dbReference>
<evidence type="ECO:0000256" key="1">
    <source>
        <dbReference type="ARBA" id="ARBA00004123"/>
    </source>
</evidence>
<comment type="similarity">
    <text evidence="4">Belongs to the APC5 family.</text>
</comment>
<dbReference type="PANTHER" id="PTHR12830:SF9">
    <property type="entry name" value="ANAPHASE-PROMOTING COMPLEX SUBUNIT 5"/>
    <property type="match status" value="1"/>
</dbReference>
<dbReference type="AlphaFoldDB" id="A0A2A4K3Q6"/>
<evidence type="ECO:0000256" key="9">
    <source>
        <dbReference type="ARBA" id="ARBA00022737"/>
    </source>
</evidence>
<dbReference type="InterPro" id="IPR048968">
    <property type="entry name" value="Apc5_N"/>
</dbReference>
<dbReference type="InterPro" id="IPR037679">
    <property type="entry name" value="Apc5"/>
</dbReference>
<keyword evidence="6" id="KW-0963">Cytoplasm</keyword>
<evidence type="ECO:0000256" key="10">
    <source>
        <dbReference type="ARBA" id="ARBA00022776"/>
    </source>
</evidence>
<dbReference type="CDD" id="cd16270">
    <property type="entry name" value="Apc5_N"/>
    <property type="match status" value="1"/>
</dbReference>
<evidence type="ECO:0000256" key="4">
    <source>
        <dbReference type="ARBA" id="ARBA00007450"/>
    </source>
</evidence>
<dbReference type="GO" id="GO:0005819">
    <property type="term" value="C:spindle"/>
    <property type="evidence" value="ECO:0007669"/>
    <property type="project" value="UniProtKB-SubCell"/>
</dbReference>
<evidence type="ECO:0000256" key="8">
    <source>
        <dbReference type="ARBA" id="ARBA00022618"/>
    </source>
</evidence>
<dbReference type="GO" id="GO:0070979">
    <property type="term" value="P:protein K11-linked ubiquitination"/>
    <property type="evidence" value="ECO:0007669"/>
    <property type="project" value="TreeGrafter"/>
</dbReference>
<feature type="compositionally biased region" description="Low complexity" evidence="16">
    <location>
        <begin position="652"/>
        <end position="670"/>
    </location>
</feature>
<evidence type="ECO:0000256" key="16">
    <source>
        <dbReference type="SAM" id="MobiDB-lite"/>
    </source>
</evidence>
<evidence type="ECO:0000256" key="2">
    <source>
        <dbReference type="ARBA" id="ARBA00004186"/>
    </source>
</evidence>
<keyword evidence="13" id="KW-0206">Cytoskeleton</keyword>
<feature type="region of interest" description="Disordered" evidence="16">
    <location>
        <begin position="379"/>
        <end position="403"/>
    </location>
</feature>
<evidence type="ECO:0000259" key="17">
    <source>
        <dbReference type="Pfam" id="PF12862"/>
    </source>
</evidence>
<dbReference type="GO" id="GO:0031145">
    <property type="term" value="P:anaphase-promoting complex-dependent catabolic process"/>
    <property type="evidence" value="ECO:0007669"/>
    <property type="project" value="TreeGrafter"/>
</dbReference>
<sequence length="922" mass="103108">MEIGGENLDFMKLINVKGNIENITPHKIAVVAFIREYGLLKIEANRMIDCTVASKYRKDFCMLALKLIQCPDMEFKELEALLTDGRYNLLSVHLQNFCVRLQNIYVNGVSALTDCVTSTIDKLMIESNPCIMARYSVLGLYLRRILLHLDKLTFVQVVSLYKSFCLYYQRGRPGLMMRSLSKEKLNNMDQQTRTTSPVIPEESKPLELSMRMNIIDRDNFEECQWSRKQAELFTAQQANLLQINEKKAMPPRQLQKTIIQIINDIPEYPDIHFLSFLNCIRSKEFSGAQDSLYNYFDRTIFNSTGNNSTGNDRNKNFRYAALNRAAMHTHFGHRSVAMEAVREALARAQEAADYACLVGAATWGALAGGRARRAALLTAAPRDPPPGAPAAPLSAPPAAAPSHPRHTAAAAQLLAQHAAVNGAKPAYIFQVIMRGDSINYLHSMTDLTMAGLANTAALWALYGKTEMASVACQLLLGLNTKVVTHSDRSARVLGRGHMSVTRNWHMTFNAANVGWRIDRTMRGQCVVHEQRSPAPSRAARAAPPRRPRALCSTPLASHLPAPHAPRHHADRALYAGLTRSPRTCPRRTRRATTPTARSMQVCSLLCSARYSGGHALASHLPAPHAPRHHADRALYAGLTRSPRTCPRRTRRATTPTARSMQHALASHLPAPHAPRHQPTRALYAGKWEEAEQSIRQLASSDRWESQLLKAEMYYLKGDATEALESLYDILDYCKTEDDSLHFVSLRVKAMILMSQVQHSFSNIQSTNIMLLNEALWLAKGYHLHYLAATAEMHLANVQISMGCAKNALSLVRKALPTIMADGSAYDMARAMLLYTKCRIATAAPCGEARLQVLQSCCEALDFVKKNFAKVGAHVRLLQTWYLQAQLYHDIGNHAARNQCAWMYRQLELQNSVEPSNMLLVMY</sequence>
<protein>
    <recommendedName>
        <fullName evidence="5">Anaphase-promoting complex subunit 5</fullName>
    </recommendedName>
</protein>
<dbReference type="GO" id="GO:0005680">
    <property type="term" value="C:anaphase-promoting complex"/>
    <property type="evidence" value="ECO:0007669"/>
    <property type="project" value="InterPro"/>
</dbReference>
<feature type="compositionally biased region" description="Low complexity" evidence="16">
    <location>
        <begin position="532"/>
        <end position="542"/>
    </location>
</feature>
<evidence type="ECO:0000256" key="13">
    <source>
        <dbReference type="ARBA" id="ARBA00023212"/>
    </source>
</evidence>